<dbReference type="InterPro" id="IPR000873">
    <property type="entry name" value="AMP-dep_synth/lig_dom"/>
</dbReference>
<dbReference type="NCBIfam" id="TIGR01733">
    <property type="entry name" value="AA-adenyl-dom"/>
    <property type="match status" value="1"/>
</dbReference>
<dbReference type="InterPro" id="IPR010071">
    <property type="entry name" value="AA_adenyl_dom"/>
</dbReference>
<dbReference type="SUPFAM" id="SSF52777">
    <property type="entry name" value="CoA-dependent acyltransferases"/>
    <property type="match status" value="1"/>
</dbReference>
<name>A0A6N8F7F2_9GAMM</name>
<dbReference type="PANTHER" id="PTHR45527:SF1">
    <property type="entry name" value="FATTY ACID SYNTHASE"/>
    <property type="match status" value="1"/>
</dbReference>
<dbReference type="GO" id="GO:0003824">
    <property type="term" value="F:catalytic activity"/>
    <property type="evidence" value="ECO:0007669"/>
    <property type="project" value="InterPro"/>
</dbReference>
<dbReference type="InterPro" id="IPR045851">
    <property type="entry name" value="AMP-bd_C_sf"/>
</dbReference>
<evidence type="ECO:0000313" key="2">
    <source>
        <dbReference type="EMBL" id="MUH72496.1"/>
    </source>
</evidence>
<dbReference type="Pfam" id="PF00668">
    <property type="entry name" value="Condensation"/>
    <property type="match status" value="1"/>
</dbReference>
<dbReference type="Pfam" id="PF00975">
    <property type="entry name" value="Thioesterase"/>
    <property type="match status" value="1"/>
</dbReference>
<dbReference type="Gene3D" id="3.40.50.1820">
    <property type="entry name" value="alpha/beta hydrolase"/>
    <property type="match status" value="1"/>
</dbReference>
<accession>A0A6N8F7F2</accession>
<dbReference type="CDD" id="cd05930">
    <property type="entry name" value="A_NRPS"/>
    <property type="match status" value="1"/>
</dbReference>
<dbReference type="SUPFAM" id="SSF56801">
    <property type="entry name" value="Acetyl-CoA synthetase-like"/>
    <property type="match status" value="1"/>
</dbReference>
<gene>
    <name evidence="2" type="ORF">GNP35_08360</name>
</gene>
<dbReference type="GO" id="GO:0044550">
    <property type="term" value="P:secondary metabolite biosynthetic process"/>
    <property type="evidence" value="ECO:0007669"/>
    <property type="project" value="TreeGrafter"/>
</dbReference>
<feature type="domain" description="Carrier" evidence="1">
    <location>
        <begin position="674"/>
        <end position="749"/>
    </location>
</feature>
<dbReference type="GO" id="GO:0043041">
    <property type="term" value="P:amino acid activation for nonribosomal peptide biosynthetic process"/>
    <property type="evidence" value="ECO:0007669"/>
    <property type="project" value="TreeGrafter"/>
</dbReference>
<dbReference type="SUPFAM" id="SSF47336">
    <property type="entry name" value="ACP-like"/>
    <property type="match status" value="1"/>
</dbReference>
<dbReference type="InterPro" id="IPR001242">
    <property type="entry name" value="Condensation_dom"/>
</dbReference>
<dbReference type="SUPFAM" id="SSF53474">
    <property type="entry name" value="alpha/beta-Hydrolases"/>
    <property type="match status" value="1"/>
</dbReference>
<dbReference type="Proteomes" id="UP000439994">
    <property type="component" value="Unassembled WGS sequence"/>
</dbReference>
<dbReference type="Gene3D" id="3.40.50.12780">
    <property type="entry name" value="N-terminal domain of ligase-like"/>
    <property type="match status" value="1"/>
</dbReference>
<dbReference type="Pfam" id="PF00501">
    <property type="entry name" value="AMP-binding"/>
    <property type="match status" value="1"/>
</dbReference>
<dbReference type="Gene3D" id="1.10.1200.10">
    <property type="entry name" value="ACP-like"/>
    <property type="match status" value="1"/>
</dbReference>
<dbReference type="Pfam" id="PF13193">
    <property type="entry name" value="AMP-binding_C"/>
    <property type="match status" value="1"/>
</dbReference>
<dbReference type="EMBL" id="WOCD01000003">
    <property type="protein sequence ID" value="MUH72496.1"/>
    <property type="molecule type" value="Genomic_DNA"/>
</dbReference>
<dbReference type="PANTHER" id="PTHR45527">
    <property type="entry name" value="NONRIBOSOMAL PEPTIDE SYNTHETASE"/>
    <property type="match status" value="1"/>
</dbReference>
<reference evidence="2 3" key="1">
    <citation type="submission" date="2019-11" db="EMBL/GenBank/DDBJ databases">
        <title>P. haliotis isolates from Z. marina roots.</title>
        <authorList>
            <person name="Cohen M."/>
            <person name="Jospin G."/>
            <person name="Eisen J.A."/>
            <person name="Coil D.A."/>
        </authorList>
    </citation>
    <scope>NUCLEOTIDE SEQUENCE [LARGE SCALE GENOMIC DNA]</scope>
    <source>
        <strain evidence="2 3">UCD-MCMsp1aY</strain>
    </source>
</reference>
<dbReference type="InterPro" id="IPR001031">
    <property type="entry name" value="Thioesterase"/>
</dbReference>
<dbReference type="Gene3D" id="3.30.300.30">
    <property type="match status" value="1"/>
</dbReference>
<dbReference type="InterPro" id="IPR025110">
    <property type="entry name" value="AMP-bd_C"/>
</dbReference>
<dbReference type="InterPro" id="IPR009081">
    <property type="entry name" value="PP-bd_ACP"/>
</dbReference>
<evidence type="ECO:0000259" key="1">
    <source>
        <dbReference type="PROSITE" id="PS50075"/>
    </source>
</evidence>
<dbReference type="InterPro" id="IPR029058">
    <property type="entry name" value="AB_hydrolase_fold"/>
</dbReference>
<sequence length="985" mass="108764">MFVSVLPISISYSKEMSFVDLVEQIARRLKKSYRHAKYPLSEQAKRLEVVKSGRDRLFDIIFSYEEFEFSCQFGDAVLSETKQTFNPFSRYPLAISLCNFLDAKDIEMVIESGSNFFSAAESDWFGARLVSIAEQLIIENKTVSQLELCAPAELALKVKQYERGVTKLDHETFAQNIINTSLVVPKSVALTSDQIEVNYQQLVIAAALLAEELLKAEVKAGDSVVLGLTRGPEVVVAMLACSFMGAVFVPIDLDWPDSRIASIQKQTNCTAVFVNSENERKFNGHLVVIELADLIKQSYPLGDLVKFNQINCKTAYTLFTSGTTGQPKGVSVGHLALKNRLNWIVENWGITSSDRSLQATQINFDPSLIEMLVPLMAGGSVAFPKAGRLLPEWLPSLLVKFNATMMAFVPSTLARFIDGLIPNQSLPLRVCCCGGEVLSYEIAQRFGEVTGAQLYNVYGPTEATIFCTSWHVHPQAVQSRNMPVGKAIANTQIVILNERDQVQPFGVTGEVYIAGASLANGYVGNDKETNQKFRHFEPPLLGHATLYKTGDLGWLDCDGVLHFSGRSDRQIKLRGYRIELNEIENAILSVPGVVQAACKLVKGNTSESIHAWYSTKQSIALETVRSQLAQLLPDYMLPQRIMMIDNMPLTDNEKIDYKELPIIHSVEVLKTAREPIGDLETKILELWKKALGNDSLHVNSHFFEAGADSLTAVVALNDIENIVNKKLSLHQLVANPTVASLVECINGELNKPNLLVSLGDTTRTASLYVAASGNGDLLRFKSLANCMNGVSDLHMLQPPGSTKKISIQELAALYADKIASRGSKSIYLAGFSVGGLVAVETARNLRLRGIEVKTVFIVDTILMKMPLVIIWLWQGLASVLAKLHAARQRTSGSKVLSAIQDRGLLMQVSAMRNHVLAPYDGDTVLIKSSAYRWIHGALLGGWRKVMNGRLKEVEIETSHSHFFEPGKVDQLANVLKREINKKDSD</sequence>
<dbReference type="OrthoDB" id="9803968at2"/>
<organism evidence="2 3">
    <name type="scientific">Psychrosphaera haliotis</name>
    <dbReference type="NCBI Taxonomy" id="555083"/>
    <lineage>
        <taxon>Bacteria</taxon>
        <taxon>Pseudomonadati</taxon>
        <taxon>Pseudomonadota</taxon>
        <taxon>Gammaproteobacteria</taxon>
        <taxon>Alteromonadales</taxon>
        <taxon>Pseudoalteromonadaceae</taxon>
        <taxon>Psychrosphaera</taxon>
    </lineage>
</organism>
<protein>
    <submittedName>
        <fullName evidence="2">Amino acid adenylation domain-containing protein</fullName>
    </submittedName>
</protein>
<evidence type="ECO:0000313" key="3">
    <source>
        <dbReference type="Proteomes" id="UP000439994"/>
    </source>
</evidence>
<dbReference type="GO" id="GO:0005737">
    <property type="term" value="C:cytoplasm"/>
    <property type="evidence" value="ECO:0007669"/>
    <property type="project" value="TreeGrafter"/>
</dbReference>
<dbReference type="AlphaFoldDB" id="A0A6N8F7F2"/>
<comment type="caution">
    <text evidence="2">The sequence shown here is derived from an EMBL/GenBank/DDBJ whole genome shotgun (WGS) entry which is preliminary data.</text>
</comment>
<dbReference type="GO" id="GO:0031177">
    <property type="term" value="F:phosphopantetheine binding"/>
    <property type="evidence" value="ECO:0007669"/>
    <property type="project" value="TreeGrafter"/>
</dbReference>
<dbReference type="Gene3D" id="3.30.559.30">
    <property type="entry name" value="Nonribosomal peptide synthetase, condensation domain"/>
    <property type="match status" value="1"/>
</dbReference>
<keyword evidence="3" id="KW-1185">Reference proteome</keyword>
<dbReference type="InterPro" id="IPR042099">
    <property type="entry name" value="ANL_N_sf"/>
</dbReference>
<dbReference type="PROSITE" id="PS50075">
    <property type="entry name" value="CARRIER"/>
    <property type="match status" value="1"/>
</dbReference>
<proteinExistence type="predicted"/>
<dbReference type="Pfam" id="PF00550">
    <property type="entry name" value="PP-binding"/>
    <property type="match status" value="1"/>
</dbReference>
<dbReference type="InterPro" id="IPR036736">
    <property type="entry name" value="ACP-like_sf"/>
</dbReference>